<comment type="caution">
    <text evidence="1">The sequence shown here is derived from an EMBL/GenBank/DDBJ whole genome shotgun (WGS) entry which is preliminary data.</text>
</comment>
<evidence type="ECO:0000313" key="2">
    <source>
        <dbReference type="Proteomes" id="UP000607559"/>
    </source>
</evidence>
<sequence length="357" mass="40295">MTRILLLLFVVGELLATTGRSQTQSPETTKNDKNKVTALFRSYEDDDFINFWGHGTDNAYTNGTRLDYFYQPAQRPHGILGRHALRAGDSSIDIYSWGLMEIMYTPDDLTVKEWQPNDYQYAGALVVSHALYSYNPVKKYDLQTEVVFGIIGPAALGREFQTQFHRMIHYIIPQGWGHQFRNDALLNLNLTAEKEIFSAGNGLKVIAGGQVYAGTMQNGAAIYPLILIGKMNPYFNGYFSQYTSTGAGRKKWQTYLMFKPELQLFLQNAMLQGGMFTHNPNLEQTKSKFHSSTASTPQANTAPPKLPELQQWLPSFTYGFVITRGKFGFSASQHVSSAYMKNLYCHTEGNISLYFGL</sequence>
<evidence type="ECO:0008006" key="3">
    <source>
        <dbReference type="Google" id="ProtNLM"/>
    </source>
</evidence>
<evidence type="ECO:0000313" key="1">
    <source>
        <dbReference type="EMBL" id="GGA87493.1"/>
    </source>
</evidence>
<accession>A0A8J2U917</accession>
<organism evidence="1 2">
    <name type="scientific">Puia dinghuensis</name>
    <dbReference type="NCBI Taxonomy" id="1792502"/>
    <lineage>
        <taxon>Bacteria</taxon>
        <taxon>Pseudomonadati</taxon>
        <taxon>Bacteroidota</taxon>
        <taxon>Chitinophagia</taxon>
        <taxon>Chitinophagales</taxon>
        <taxon>Chitinophagaceae</taxon>
        <taxon>Puia</taxon>
    </lineage>
</organism>
<dbReference type="EMBL" id="BMJC01000001">
    <property type="protein sequence ID" value="GGA87493.1"/>
    <property type="molecule type" value="Genomic_DNA"/>
</dbReference>
<dbReference type="InterPro" id="IPR037107">
    <property type="entry name" value="Put_OMP_sf"/>
</dbReference>
<dbReference type="InterPro" id="IPR018707">
    <property type="entry name" value="LpxR"/>
</dbReference>
<reference evidence="1" key="1">
    <citation type="journal article" date="2014" name="Int. J. Syst. Evol. Microbiol.">
        <title>Complete genome sequence of Corynebacterium casei LMG S-19264T (=DSM 44701T), isolated from a smear-ripened cheese.</title>
        <authorList>
            <consortium name="US DOE Joint Genome Institute (JGI-PGF)"/>
            <person name="Walter F."/>
            <person name="Albersmeier A."/>
            <person name="Kalinowski J."/>
            <person name="Ruckert C."/>
        </authorList>
    </citation>
    <scope>NUCLEOTIDE SEQUENCE</scope>
    <source>
        <strain evidence="1">CGMCC 1.15448</strain>
    </source>
</reference>
<dbReference type="AlphaFoldDB" id="A0A8J2U917"/>
<keyword evidence="2" id="KW-1185">Reference proteome</keyword>
<gene>
    <name evidence="1" type="ORF">GCM10011511_08350</name>
</gene>
<dbReference type="Proteomes" id="UP000607559">
    <property type="component" value="Unassembled WGS sequence"/>
</dbReference>
<protein>
    <recommendedName>
        <fullName evidence="3">Lipid A deacylase LpxR family protein</fullName>
    </recommendedName>
</protein>
<dbReference type="Pfam" id="PF09982">
    <property type="entry name" value="LpxR"/>
    <property type="match status" value="1"/>
</dbReference>
<dbReference type="RefSeq" id="WP_188928846.1">
    <property type="nucleotide sequence ID" value="NZ_BMJC01000001.1"/>
</dbReference>
<proteinExistence type="predicted"/>
<name>A0A8J2U917_9BACT</name>
<dbReference type="Gene3D" id="2.40.128.140">
    <property type="entry name" value="Outer membrane protein"/>
    <property type="match status" value="1"/>
</dbReference>
<reference evidence="1" key="2">
    <citation type="submission" date="2020-09" db="EMBL/GenBank/DDBJ databases">
        <authorList>
            <person name="Sun Q."/>
            <person name="Zhou Y."/>
        </authorList>
    </citation>
    <scope>NUCLEOTIDE SEQUENCE</scope>
    <source>
        <strain evidence="1">CGMCC 1.15448</strain>
    </source>
</reference>